<comment type="caution">
    <text evidence="2">The sequence shown here is derived from an EMBL/GenBank/DDBJ whole genome shotgun (WGS) entry which is preliminary data.</text>
</comment>
<dbReference type="AlphaFoldDB" id="A0A6A3NM59"/>
<dbReference type="OrthoDB" id="115958at2759"/>
<proteinExistence type="predicted"/>
<evidence type="ECO:0000313" key="2">
    <source>
        <dbReference type="EMBL" id="KAE9046606.1"/>
    </source>
</evidence>
<protein>
    <recommendedName>
        <fullName evidence="4">HTH CENPB-type domain-containing protein</fullName>
    </recommendedName>
</protein>
<dbReference type="Proteomes" id="UP000435112">
    <property type="component" value="Unassembled WGS sequence"/>
</dbReference>
<organism evidence="2 3">
    <name type="scientific">Phytophthora rubi</name>
    <dbReference type="NCBI Taxonomy" id="129364"/>
    <lineage>
        <taxon>Eukaryota</taxon>
        <taxon>Sar</taxon>
        <taxon>Stramenopiles</taxon>
        <taxon>Oomycota</taxon>
        <taxon>Peronosporomycetes</taxon>
        <taxon>Peronosporales</taxon>
        <taxon>Peronosporaceae</taxon>
        <taxon>Phytophthora</taxon>
    </lineage>
</organism>
<sequence>MGETLDKFYKGLDGTQLRTKRTSVYLGRKQKARLVEQSQSTDTATRRKEGTRAPPVLSLMFHRKVLAVGRDIGIPVRIFAASRGWAKGFLRRHRMSLRARTRQGQIPADADKALLDFNK</sequence>
<dbReference type="EMBL" id="QXFU01000046">
    <property type="protein sequence ID" value="KAE9046606.1"/>
    <property type="molecule type" value="Genomic_DNA"/>
</dbReference>
<evidence type="ECO:0000313" key="3">
    <source>
        <dbReference type="Proteomes" id="UP000435112"/>
    </source>
</evidence>
<evidence type="ECO:0008006" key="4">
    <source>
        <dbReference type="Google" id="ProtNLM"/>
    </source>
</evidence>
<name>A0A6A3NM59_9STRA</name>
<evidence type="ECO:0000256" key="1">
    <source>
        <dbReference type="SAM" id="MobiDB-lite"/>
    </source>
</evidence>
<gene>
    <name evidence="2" type="ORF">PR002_g1556</name>
</gene>
<reference evidence="2 3" key="1">
    <citation type="submission" date="2018-09" db="EMBL/GenBank/DDBJ databases">
        <title>Genomic investigation of the strawberry pathogen Phytophthora fragariae indicates pathogenicity is determined by transcriptional variation in three key races.</title>
        <authorList>
            <person name="Adams T.M."/>
            <person name="Armitage A.D."/>
            <person name="Sobczyk M.K."/>
            <person name="Bates H.J."/>
            <person name="Dunwell J.M."/>
            <person name="Nellist C.F."/>
            <person name="Harrison R.J."/>
        </authorList>
    </citation>
    <scope>NUCLEOTIDE SEQUENCE [LARGE SCALE GENOMIC DNA]</scope>
    <source>
        <strain evidence="2 3">SCRP324</strain>
    </source>
</reference>
<feature type="region of interest" description="Disordered" evidence="1">
    <location>
        <begin position="30"/>
        <end position="51"/>
    </location>
</feature>
<accession>A0A6A3NM59</accession>